<keyword evidence="1" id="KW-0393">Immunoglobulin domain</keyword>
<dbReference type="InterPro" id="IPR013106">
    <property type="entry name" value="Ig_V-set"/>
</dbReference>
<dbReference type="SUPFAM" id="SSF48726">
    <property type="entry name" value="Immunoglobulin"/>
    <property type="match status" value="2"/>
</dbReference>
<keyword evidence="3" id="KW-0812">Transmembrane</keyword>
<dbReference type="Gene3D" id="2.60.40.10">
    <property type="entry name" value="Immunoglobulins"/>
    <property type="match status" value="2"/>
</dbReference>
<evidence type="ECO:0000256" key="3">
    <source>
        <dbReference type="SAM" id="Phobius"/>
    </source>
</evidence>
<keyword evidence="3" id="KW-0472">Membrane</keyword>
<dbReference type="InterPro" id="IPR013783">
    <property type="entry name" value="Ig-like_fold"/>
</dbReference>
<dbReference type="InterPro" id="IPR007110">
    <property type="entry name" value="Ig-like_dom"/>
</dbReference>
<dbReference type="Pfam" id="PF07686">
    <property type="entry name" value="V-set"/>
    <property type="match status" value="1"/>
</dbReference>
<dbReference type="AlphaFoldDB" id="A0AAD8GJC3"/>
<dbReference type="Proteomes" id="UP001230051">
    <property type="component" value="Unassembled WGS sequence"/>
</dbReference>
<gene>
    <name evidence="5" type="ORF">AOXY_G2930</name>
</gene>
<organism evidence="5 6">
    <name type="scientific">Acipenser oxyrinchus oxyrinchus</name>
    <dbReference type="NCBI Taxonomy" id="40147"/>
    <lineage>
        <taxon>Eukaryota</taxon>
        <taxon>Metazoa</taxon>
        <taxon>Chordata</taxon>
        <taxon>Craniata</taxon>
        <taxon>Vertebrata</taxon>
        <taxon>Euteleostomi</taxon>
        <taxon>Actinopterygii</taxon>
        <taxon>Chondrostei</taxon>
        <taxon>Acipenseriformes</taxon>
        <taxon>Acipenseridae</taxon>
        <taxon>Acipenser</taxon>
    </lineage>
</organism>
<dbReference type="GO" id="GO:0030183">
    <property type="term" value="P:B cell differentiation"/>
    <property type="evidence" value="ECO:0007669"/>
    <property type="project" value="TreeGrafter"/>
</dbReference>
<feature type="region of interest" description="Disordered" evidence="2">
    <location>
        <begin position="242"/>
        <end position="262"/>
    </location>
</feature>
<dbReference type="PROSITE" id="PS50835">
    <property type="entry name" value="IG_LIKE"/>
    <property type="match status" value="1"/>
</dbReference>
<dbReference type="PANTHER" id="PTHR14334">
    <property type="entry name" value="B-CELL ANTIGEN RECEPTOR COMPLEX-ASSOCIATED PROTEIN"/>
    <property type="match status" value="1"/>
</dbReference>
<evidence type="ECO:0000313" key="6">
    <source>
        <dbReference type="Proteomes" id="UP001230051"/>
    </source>
</evidence>
<evidence type="ECO:0000256" key="2">
    <source>
        <dbReference type="SAM" id="MobiDB-lite"/>
    </source>
</evidence>
<keyword evidence="3" id="KW-1133">Transmembrane helix</keyword>
<dbReference type="CDD" id="cd00099">
    <property type="entry name" value="IgV"/>
    <property type="match status" value="1"/>
</dbReference>
<evidence type="ECO:0000256" key="1">
    <source>
        <dbReference type="ARBA" id="ARBA00023319"/>
    </source>
</evidence>
<evidence type="ECO:0000313" key="5">
    <source>
        <dbReference type="EMBL" id="KAK1175254.1"/>
    </source>
</evidence>
<name>A0AAD8GJC3_ACIOX</name>
<proteinExistence type="predicted"/>
<evidence type="ECO:0000259" key="4">
    <source>
        <dbReference type="PROSITE" id="PS50835"/>
    </source>
</evidence>
<dbReference type="InterPro" id="IPR003599">
    <property type="entry name" value="Ig_sub"/>
</dbReference>
<comment type="caution">
    <text evidence="5">The sequence shown here is derived from an EMBL/GenBank/DDBJ whole genome shotgun (WGS) entry which is preliminary data.</text>
</comment>
<dbReference type="EMBL" id="JAGXEW010000002">
    <property type="protein sequence ID" value="KAK1175254.1"/>
    <property type="molecule type" value="Genomic_DNA"/>
</dbReference>
<dbReference type="GO" id="GO:0019815">
    <property type="term" value="C:B cell receptor complex"/>
    <property type="evidence" value="ECO:0007669"/>
    <property type="project" value="TreeGrafter"/>
</dbReference>
<protein>
    <recommendedName>
        <fullName evidence="4">Ig-like domain-containing protein</fullName>
    </recommendedName>
</protein>
<sequence length="262" mass="28841">MNGITHCITDESAELTFGSVTQSDAGSYYCKVTVEIPSLRRGQSEAAVLSIRGNNRKSKGDKFNKTDKIFNKEGAIQNITISQFPLSVTAVEGESVEIHCSWEGIEEAGQMKVEWGKDERTILTSFKEQMILFRSRVNYCKKATSATMTIHKLTKQDAGTYYCRTRRGQGGGTVLLQGGGTVLSVHGKTQKSEDVSDTASVYELTAIVYLLRSLPFLALLAAIFYLTRGKKKTSAAYQMEVSSQSFTNHEENESATVDPTSE</sequence>
<dbReference type="SMART" id="SM00409">
    <property type="entry name" value="IG"/>
    <property type="match status" value="1"/>
</dbReference>
<dbReference type="GO" id="GO:0050853">
    <property type="term" value="P:B cell receptor signaling pathway"/>
    <property type="evidence" value="ECO:0007669"/>
    <property type="project" value="TreeGrafter"/>
</dbReference>
<dbReference type="GO" id="GO:0009897">
    <property type="term" value="C:external side of plasma membrane"/>
    <property type="evidence" value="ECO:0007669"/>
    <property type="project" value="TreeGrafter"/>
</dbReference>
<dbReference type="PANTHER" id="PTHR14334:SF2">
    <property type="entry name" value="B-CELL ANTIGEN RECEPTOR COMPLEX-ASSOCIATED PROTEIN BETA CHAIN"/>
    <property type="match status" value="1"/>
</dbReference>
<keyword evidence="6" id="KW-1185">Reference proteome</keyword>
<reference evidence="5" key="1">
    <citation type="submission" date="2022-02" db="EMBL/GenBank/DDBJ databases">
        <title>Atlantic sturgeon de novo genome assembly.</title>
        <authorList>
            <person name="Stock M."/>
            <person name="Klopp C."/>
            <person name="Guiguen Y."/>
            <person name="Cabau C."/>
            <person name="Parinello H."/>
            <person name="Santidrian Yebra-Pimentel E."/>
            <person name="Kuhl H."/>
            <person name="Dirks R.P."/>
            <person name="Guessner J."/>
            <person name="Wuertz S."/>
            <person name="Du K."/>
            <person name="Schartl M."/>
        </authorList>
    </citation>
    <scope>NUCLEOTIDE SEQUENCE</scope>
    <source>
        <strain evidence="5">STURGEONOMICS-FGT-2020</strain>
        <tissue evidence="5">Whole blood</tissue>
    </source>
</reference>
<dbReference type="InterPro" id="IPR036179">
    <property type="entry name" value="Ig-like_dom_sf"/>
</dbReference>
<feature type="domain" description="Ig-like" evidence="4">
    <location>
        <begin position="79"/>
        <end position="164"/>
    </location>
</feature>
<accession>A0AAD8GJC3</accession>
<feature type="transmembrane region" description="Helical" evidence="3">
    <location>
        <begin position="206"/>
        <end position="226"/>
    </location>
</feature>